<reference evidence="11 12" key="1">
    <citation type="submission" date="2020-01" db="EMBL/GenBank/DDBJ databases">
        <title>Genome sequencing of strain KACC 21507.</title>
        <authorList>
            <person name="Heo J."/>
            <person name="Kim S.-J."/>
            <person name="Kim J.-S."/>
            <person name="Hong S.-B."/>
            <person name="Kwon S.-W."/>
        </authorList>
    </citation>
    <scope>NUCLEOTIDE SEQUENCE [LARGE SCALE GENOMIC DNA]</scope>
    <source>
        <strain evidence="11 12">KACC 21507</strain>
    </source>
</reference>
<feature type="transmembrane region" description="Helical" evidence="8">
    <location>
        <begin position="258"/>
        <end position="277"/>
    </location>
</feature>
<evidence type="ECO:0000256" key="4">
    <source>
        <dbReference type="ARBA" id="ARBA00022741"/>
    </source>
</evidence>
<sequence length="597" mass="66769">MSQSAILRLSLRDLWQHLKPVKLMPDVIRLLIAFFLLLVESGTSVATPWLFSKMVGQLSGSERVLAAFMALIAQYGLISLISGIAGPLRDIIIAPLRVWLKRRVALLGLEQIHKQSARFHVNRQTGALTRIIDRGVDAISTILDLLLSNVLPNVFSLVLTFIVILKVYNIAYIFLLSFTLCLYAFISYIFTKKRMKARRERNRLNGEAHHHLVDSLLNADMVRVFGNQDYELQRHDTVRRELQKAELKLQYLVSFSQVTRNVLIAITTIALLGWAGWDIYDQTLEVAQFVLIGTYLRSVYAAVGSLNYVGAGWRNARVDLENYLELMALEPEIKEAPSAKRLPTSFKKAGGVSIICQNVSFGYSDEKKILKNISFEIPAGKIVAVVGQTGSGKSTLSRLLSRAYDPIEGTIFIDNIDCREIALENLHQITGIVPQDTPLFNTTIGENIAYGRVGSDFVHVKEAAQKAHIDQFIDSLPEGYDTIVGERGVKLSGGEKQRVAIARVILKDPRFLILDEASSALDTKTELAIQKELRALSQSRTTFIIAHRLSTIQEADKIIVLDHGEIKEQGTHDELLKKNGYYSALWAAQSGQDTNHF</sequence>
<dbReference type="SUPFAM" id="SSF52540">
    <property type="entry name" value="P-loop containing nucleoside triphosphate hydrolases"/>
    <property type="match status" value="1"/>
</dbReference>
<evidence type="ECO:0000256" key="3">
    <source>
        <dbReference type="ARBA" id="ARBA00022692"/>
    </source>
</evidence>
<dbReference type="GO" id="GO:0005886">
    <property type="term" value="C:plasma membrane"/>
    <property type="evidence" value="ECO:0007669"/>
    <property type="project" value="UniProtKB-SubCell"/>
</dbReference>
<dbReference type="PROSITE" id="PS50893">
    <property type="entry name" value="ABC_TRANSPORTER_2"/>
    <property type="match status" value="1"/>
</dbReference>
<dbReference type="PANTHER" id="PTHR24221:SF654">
    <property type="entry name" value="ATP-BINDING CASSETTE SUB-FAMILY B MEMBER 6"/>
    <property type="match status" value="1"/>
</dbReference>
<dbReference type="GO" id="GO:0140359">
    <property type="term" value="F:ABC-type transporter activity"/>
    <property type="evidence" value="ECO:0007669"/>
    <property type="project" value="InterPro"/>
</dbReference>
<evidence type="ECO:0000259" key="10">
    <source>
        <dbReference type="PROSITE" id="PS50929"/>
    </source>
</evidence>
<feature type="transmembrane region" description="Helical" evidence="8">
    <location>
        <begin position="27"/>
        <end position="51"/>
    </location>
</feature>
<dbReference type="SMART" id="SM00382">
    <property type="entry name" value="AAA"/>
    <property type="match status" value="1"/>
</dbReference>
<dbReference type="GO" id="GO:0005524">
    <property type="term" value="F:ATP binding"/>
    <property type="evidence" value="ECO:0007669"/>
    <property type="project" value="UniProtKB-KW"/>
</dbReference>
<dbReference type="InterPro" id="IPR011527">
    <property type="entry name" value="ABC1_TM_dom"/>
</dbReference>
<evidence type="ECO:0000256" key="7">
    <source>
        <dbReference type="ARBA" id="ARBA00023136"/>
    </source>
</evidence>
<dbReference type="InterPro" id="IPR003439">
    <property type="entry name" value="ABC_transporter-like_ATP-bd"/>
</dbReference>
<feature type="domain" description="ABC transporter" evidence="9">
    <location>
        <begin position="354"/>
        <end position="588"/>
    </location>
</feature>
<accession>A0A6P1NJ68</accession>
<keyword evidence="7 8" id="KW-0472">Membrane</keyword>
<dbReference type="Gene3D" id="1.20.1560.10">
    <property type="entry name" value="ABC transporter type 1, transmembrane domain"/>
    <property type="match status" value="1"/>
</dbReference>
<dbReference type="InterPro" id="IPR039421">
    <property type="entry name" value="Type_1_exporter"/>
</dbReference>
<dbReference type="InterPro" id="IPR036640">
    <property type="entry name" value="ABC1_TM_sf"/>
</dbReference>
<dbReference type="Pfam" id="PF00664">
    <property type="entry name" value="ABC_membrane"/>
    <property type="match status" value="1"/>
</dbReference>
<dbReference type="EMBL" id="CP047652">
    <property type="protein sequence ID" value="QHI95712.1"/>
    <property type="molecule type" value="Genomic_DNA"/>
</dbReference>
<keyword evidence="2" id="KW-0813">Transport</keyword>
<dbReference type="RefSeq" id="WP_160618788.1">
    <property type="nucleotide sequence ID" value="NZ_CP047652.1"/>
</dbReference>
<evidence type="ECO:0000313" key="11">
    <source>
        <dbReference type="EMBL" id="QHI95712.1"/>
    </source>
</evidence>
<feature type="transmembrane region" description="Helical" evidence="8">
    <location>
        <begin position="142"/>
        <end position="164"/>
    </location>
</feature>
<keyword evidence="12" id="KW-1185">Reference proteome</keyword>
<organism evidence="11 12">
    <name type="scientific">Aristophania vespae</name>
    <dbReference type="NCBI Taxonomy" id="2697033"/>
    <lineage>
        <taxon>Bacteria</taxon>
        <taxon>Pseudomonadati</taxon>
        <taxon>Pseudomonadota</taxon>
        <taxon>Alphaproteobacteria</taxon>
        <taxon>Acetobacterales</taxon>
        <taxon>Acetobacteraceae</taxon>
        <taxon>Aristophania</taxon>
    </lineage>
</organism>
<dbReference type="GO" id="GO:0016887">
    <property type="term" value="F:ATP hydrolysis activity"/>
    <property type="evidence" value="ECO:0007669"/>
    <property type="project" value="InterPro"/>
</dbReference>
<dbReference type="KEGG" id="bomb:GT348_05070"/>
<proteinExistence type="predicted"/>
<comment type="subcellular location">
    <subcellularLocation>
        <location evidence="1">Cell membrane</location>
        <topology evidence="1">Multi-pass membrane protein</topology>
    </subcellularLocation>
</comment>
<dbReference type="Proteomes" id="UP000463975">
    <property type="component" value="Chromosome"/>
</dbReference>
<feature type="transmembrane region" description="Helical" evidence="8">
    <location>
        <begin position="170"/>
        <end position="191"/>
    </location>
</feature>
<feature type="transmembrane region" description="Helical" evidence="8">
    <location>
        <begin position="63"/>
        <end position="88"/>
    </location>
</feature>
<keyword evidence="6 8" id="KW-1133">Transmembrane helix</keyword>
<evidence type="ECO:0000256" key="5">
    <source>
        <dbReference type="ARBA" id="ARBA00022840"/>
    </source>
</evidence>
<name>A0A6P1NJ68_9PROT</name>
<evidence type="ECO:0000256" key="6">
    <source>
        <dbReference type="ARBA" id="ARBA00022989"/>
    </source>
</evidence>
<dbReference type="CDD" id="cd18582">
    <property type="entry name" value="ABC_6TM_ATM1_ABCB7"/>
    <property type="match status" value="1"/>
</dbReference>
<dbReference type="AlphaFoldDB" id="A0A6P1NJ68"/>
<feature type="transmembrane region" description="Helical" evidence="8">
    <location>
        <begin position="289"/>
        <end position="309"/>
    </location>
</feature>
<dbReference type="InterPro" id="IPR003593">
    <property type="entry name" value="AAA+_ATPase"/>
</dbReference>
<keyword evidence="5 11" id="KW-0067">ATP-binding</keyword>
<dbReference type="FunFam" id="3.40.50.300:FF:000287">
    <property type="entry name" value="Multidrug ABC transporter ATP-binding protein"/>
    <property type="match status" value="1"/>
</dbReference>
<evidence type="ECO:0000313" key="12">
    <source>
        <dbReference type="Proteomes" id="UP000463975"/>
    </source>
</evidence>
<keyword evidence="4" id="KW-0547">Nucleotide-binding</keyword>
<evidence type="ECO:0000256" key="2">
    <source>
        <dbReference type="ARBA" id="ARBA00022448"/>
    </source>
</evidence>
<dbReference type="Pfam" id="PF00005">
    <property type="entry name" value="ABC_tran"/>
    <property type="match status" value="1"/>
</dbReference>
<dbReference type="InterPro" id="IPR017871">
    <property type="entry name" value="ABC_transporter-like_CS"/>
</dbReference>
<keyword evidence="3 8" id="KW-0812">Transmembrane</keyword>
<dbReference type="InterPro" id="IPR027417">
    <property type="entry name" value="P-loop_NTPase"/>
</dbReference>
<dbReference type="Gene3D" id="3.40.50.300">
    <property type="entry name" value="P-loop containing nucleotide triphosphate hydrolases"/>
    <property type="match status" value="1"/>
</dbReference>
<feature type="domain" description="ABC transmembrane type-1" evidence="10">
    <location>
        <begin position="31"/>
        <end position="315"/>
    </location>
</feature>
<gene>
    <name evidence="11" type="ORF">GT348_05070</name>
</gene>
<dbReference type="PROSITE" id="PS50929">
    <property type="entry name" value="ABC_TM1F"/>
    <property type="match status" value="1"/>
</dbReference>
<dbReference type="PROSITE" id="PS00211">
    <property type="entry name" value="ABC_TRANSPORTER_1"/>
    <property type="match status" value="1"/>
</dbReference>
<protein>
    <submittedName>
        <fullName evidence="11">ATP-binding cassette domain-containing protein</fullName>
    </submittedName>
</protein>
<evidence type="ECO:0000259" key="9">
    <source>
        <dbReference type="PROSITE" id="PS50893"/>
    </source>
</evidence>
<evidence type="ECO:0000256" key="8">
    <source>
        <dbReference type="SAM" id="Phobius"/>
    </source>
</evidence>
<dbReference type="SUPFAM" id="SSF90123">
    <property type="entry name" value="ABC transporter transmembrane region"/>
    <property type="match status" value="1"/>
</dbReference>
<dbReference type="PANTHER" id="PTHR24221">
    <property type="entry name" value="ATP-BINDING CASSETTE SUB-FAMILY B"/>
    <property type="match status" value="1"/>
</dbReference>
<evidence type="ECO:0000256" key="1">
    <source>
        <dbReference type="ARBA" id="ARBA00004651"/>
    </source>
</evidence>